<accession>A0A0F3NM19</accession>
<evidence type="ECO:0000313" key="8">
    <source>
        <dbReference type="Proteomes" id="UP000033562"/>
    </source>
</evidence>
<gene>
    <name evidence="7" type="primary">sppA</name>
    <name evidence="7" type="ORF">NLO413_0446</name>
</gene>
<comment type="caution">
    <text evidence="7">The sequence shown here is derived from an EMBL/GenBank/DDBJ whole genome shotgun (WGS) entry which is preliminary data.</text>
</comment>
<feature type="transmembrane region" description="Helical" evidence="5">
    <location>
        <begin position="17"/>
        <end position="36"/>
    </location>
</feature>
<keyword evidence="8" id="KW-1185">Reference proteome</keyword>
<dbReference type="Pfam" id="PF01343">
    <property type="entry name" value="Peptidase_S49"/>
    <property type="match status" value="1"/>
</dbReference>
<evidence type="ECO:0000256" key="3">
    <source>
        <dbReference type="ARBA" id="ARBA00022801"/>
    </source>
</evidence>
<evidence type="ECO:0000256" key="2">
    <source>
        <dbReference type="ARBA" id="ARBA00022670"/>
    </source>
</evidence>
<evidence type="ECO:0000259" key="6">
    <source>
        <dbReference type="Pfam" id="PF01343"/>
    </source>
</evidence>
<keyword evidence="2" id="KW-0645">Protease</keyword>
<keyword evidence="3 7" id="KW-0378">Hydrolase</keyword>
<dbReference type="PANTHER" id="PTHR42987">
    <property type="entry name" value="PEPTIDASE S49"/>
    <property type="match status" value="1"/>
</dbReference>
<dbReference type="GO" id="GO:0008236">
    <property type="term" value="F:serine-type peptidase activity"/>
    <property type="evidence" value="ECO:0007669"/>
    <property type="project" value="UniProtKB-KW"/>
</dbReference>
<dbReference type="InterPro" id="IPR029045">
    <property type="entry name" value="ClpP/crotonase-like_dom_sf"/>
</dbReference>
<dbReference type="InterPro" id="IPR002142">
    <property type="entry name" value="Peptidase_S49"/>
</dbReference>
<dbReference type="Gene3D" id="3.90.226.10">
    <property type="entry name" value="2-enoyl-CoA Hydratase, Chain A, domain 1"/>
    <property type="match status" value="1"/>
</dbReference>
<feature type="domain" description="Peptidase S49" evidence="6">
    <location>
        <begin position="106"/>
        <end position="255"/>
    </location>
</feature>
<keyword evidence="4" id="KW-0720">Serine protease</keyword>
<reference evidence="7 8" key="1">
    <citation type="submission" date="2015-02" db="EMBL/GenBank/DDBJ databases">
        <title>Genome Sequencing of Rickettsiales.</title>
        <authorList>
            <person name="Daugherty S.C."/>
            <person name="Su Q."/>
            <person name="Abolude K."/>
            <person name="Beier-Sexton M."/>
            <person name="Carlyon J.A."/>
            <person name="Carter R."/>
            <person name="Day N.P."/>
            <person name="Dumler S.J."/>
            <person name="Dyachenko V."/>
            <person name="Godinez A."/>
            <person name="Kurtti T.J."/>
            <person name="Lichay M."/>
            <person name="Mullins K.E."/>
            <person name="Ott S."/>
            <person name="Pappas-Brown V."/>
            <person name="Paris D.H."/>
            <person name="Patel P."/>
            <person name="Richards A.L."/>
            <person name="Sadzewicz L."/>
            <person name="Sears K."/>
            <person name="Seidman D."/>
            <person name="Sengamalay N."/>
            <person name="Stenos J."/>
            <person name="Tallon L.J."/>
            <person name="Vincent G."/>
            <person name="Fraser C.M."/>
            <person name="Munderloh U."/>
            <person name="Dunning-Hotopp J.C."/>
        </authorList>
    </citation>
    <scope>NUCLEOTIDE SEQUENCE [LARGE SCALE GENOMIC DNA]</scope>
    <source>
        <strain evidence="7 8">RAC413</strain>
    </source>
</reference>
<dbReference type="STRING" id="1359163.NLO413_0446"/>
<dbReference type="CDD" id="cd07023">
    <property type="entry name" value="S49_Sppa_N_C"/>
    <property type="match status" value="1"/>
</dbReference>
<comment type="similarity">
    <text evidence="1">Belongs to the peptidase S49 family.</text>
</comment>
<dbReference type="EC" id="3.4.-.-" evidence="7"/>
<dbReference type="EMBL" id="LANX01000001">
    <property type="protein sequence ID" value="KJV69070.1"/>
    <property type="molecule type" value="Genomic_DNA"/>
</dbReference>
<organism evidence="7 8">
    <name type="scientific">Candidatus Neoehrlichia procyonis str. RAC413</name>
    <dbReference type="NCBI Taxonomy" id="1359163"/>
    <lineage>
        <taxon>Bacteria</taxon>
        <taxon>Pseudomonadati</taxon>
        <taxon>Pseudomonadota</taxon>
        <taxon>Alphaproteobacteria</taxon>
        <taxon>Rickettsiales</taxon>
        <taxon>Anaplasmataceae</taxon>
        <taxon>Candidatus Neoehrlichia</taxon>
    </lineage>
</organism>
<keyword evidence="5" id="KW-1133">Transmembrane helix</keyword>
<dbReference type="SUPFAM" id="SSF52096">
    <property type="entry name" value="ClpP/crotonase"/>
    <property type="match status" value="1"/>
</dbReference>
<dbReference type="RefSeq" id="WP_045808870.1">
    <property type="nucleotide sequence ID" value="NZ_LANX01000001.1"/>
</dbReference>
<dbReference type="PANTHER" id="PTHR42987:SF6">
    <property type="entry name" value="PROTEINASE IV"/>
    <property type="match status" value="1"/>
</dbReference>
<protein>
    <submittedName>
        <fullName evidence="7">Signal peptide peptidase SppA, 36K type</fullName>
        <ecNumber evidence="7">3.4.-.-</ecNumber>
    </submittedName>
</protein>
<dbReference type="OrthoDB" id="9764363at2"/>
<dbReference type="InterPro" id="IPR047272">
    <property type="entry name" value="S49_SppA_C"/>
</dbReference>
<name>A0A0F3NM19_9RICK</name>
<dbReference type="GO" id="GO:0006508">
    <property type="term" value="P:proteolysis"/>
    <property type="evidence" value="ECO:0007669"/>
    <property type="project" value="UniProtKB-KW"/>
</dbReference>
<dbReference type="Proteomes" id="UP000033562">
    <property type="component" value="Unassembled WGS sequence"/>
</dbReference>
<evidence type="ECO:0000256" key="4">
    <source>
        <dbReference type="ARBA" id="ARBA00022825"/>
    </source>
</evidence>
<proteinExistence type="inferred from homology"/>
<dbReference type="InterPro" id="IPR004635">
    <property type="entry name" value="Pept_S49_SppA"/>
</dbReference>
<sequence>MSDQLIKIEILNSRIKLWRTLSVVIICLSLLLVNYVDFSGLTKIVGMQYIAQININEQISHNKSRDNLLKQLAKNDNAKALILIIDSPGGSVVDSEILYQQIRDIAEKKPVVTVLNNLAASGGYMVAIAADHIIAHSNTLTGSIGVIAQYIGFEPIAKKLGISLKSIKTSELKAAMSPFEDLTPNGEKYMQNIVNESYNFFVDLIVHRRHLTKEYVLKIADGRLYTGSQAFKIGLVDQIGGEKDAIIWLNTQRNIKTSRIKNFSYKNIVSSRTLFSSITQYMYTLLPQFQHLAIY</sequence>
<evidence type="ECO:0000256" key="1">
    <source>
        <dbReference type="ARBA" id="ARBA00008683"/>
    </source>
</evidence>
<dbReference type="AlphaFoldDB" id="A0A0F3NM19"/>
<keyword evidence="5" id="KW-0472">Membrane</keyword>
<evidence type="ECO:0000313" key="7">
    <source>
        <dbReference type="EMBL" id="KJV69070.1"/>
    </source>
</evidence>
<keyword evidence="5" id="KW-0812">Transmembrane</keyword>
<evidence type="ECO:0000256" key="5">
    <source>
        <dbReference type="SAM" id="Phobius"/>
    </source>
</evidence>
<dbReference type="NCBIfam" id="TIGR00706">
    <property type="entry name" value="SppA_dom"/>
    <property type="match status" value="1"/>
</dbReference>